<dbReference type="InterPro" id="IPR001763">
    <property type="entry name" value="Rhodanese-like_dom"/>
</dbReference>
<dbReference type="EMBL" id="SRSF01000009">
    <property type="protein sequence ID" value="THH36462.1"/>
    <property type="molecule type" value="Genomic_DNA"/>
</dbReference>
<dbReference type="Proteomes" id="UP000308528">
    <property type="component" value="Unassembled WGS sequence"/>
</dbReference>
<keyword evidence="3" id="KW-1185">Reference proteome</keyword>
<dbReference type="Gene3D" id="3.40.250.10">
    <property type="entry name" value="Rhodanese-like domain"/>
    <property type="match status" value="1"/>
</dbReference>
<proteinExistence type="predicted"/>
<gene>
    <name evidence="2" type="ORF">E4021_15205</name>
</gene>
<evidence type="ECO:0000313" key="3">
    <source>
        <dbReference type="Proteomes" id="UP000308528"/>
    </source>
</evidence>
<dbReference type="Pfam" id="PF00581">
    <property type="entry name" value="Rhodanese"/>
    <property type="match status" value="1"/>
</dbReference>
<sequence length="137" mass="14491">MLLAVALLACGPETDTATTPPPSAAENAVAPVAPAPAPAHENLSPAEFAEKMKGENVVVLDVRTPGEIRDGKIDGALELDFRDPQFATKLAELDRDPTYLVYCAVGGRSNQACELMTEAGFQKVYNLDGGYTAWAGR</sequence>
<evidence type="ECO:0000313" key="2">
    <source>
        <dbReference type="EMBL" id="THH36462.1"/>
    </source>
</evidence>
<dbReference type="SMART" id="SM00450">
    <property type="entry name" value="RHOD"/>
    <property type="match status" value="1"/>
</dbReference>
<name>A0A4S4NAU2_9BACT</name>
<accession>A0A4S4NAU2</accession>
<dbReference type="PROSITE" id="PS50206">
    <property type="entry name" value="RHODANESE_3"/>
    <property type="match status" value="1"/>
</dbReference>
<dbReference type="OrthoDB" id="1450994at2"/>
<organism evidence="2 3">
    <name type="scientific">Neolewinella litorea</name>
    <dbReference type="NCBI Taxonomy" id="2562452"/>
    <lineage>
        <taxon>Bacteria</taxon>
        <taxon>Pseudomonadati</taxon>
        <taxon>Bacteroidota</taxon>
        <taxon>Saprospiria</taxon>
        <taxon>Saprospirales</taxon>
        <taxon>Lewinellaceae</taxon>
        <taxon>Neolewinella</taxon>
    </lineage>
</organism>
<dbReference type="InterPro" id="IPR050229">
    <property type="entry name" value="GlpE_sulfurtransferase"/>
</dbReference>
<dbReference type="SUPFAM" id="SSF52821">
    <property type="entry name" value="Rhodanese/Cell cycle control phosphatase"/>
    <property type="match status" value="1"/>
</dbReference>
<protein>
    <submittedName>
        <fullName evidence="2">Rhodanese-like domain-containing protein</fullName>
    </submittedName>
</protein>
<dbReference type="PANTHER" id="PTHR43031:SF1">
    <property type="entry name" value="PYRIDINE NUCLEOTIDE-DISULPHIDE OXIDOREDUCTASE"/>
    <property type="match status" value="1"/>
</dbReference>
<comment type="caution">
    <text evidence="2">The sequence shown here is derived from an EMBL/GenBank/DDBJ whole genome shotgun (WGS) entry which is preliminary data.</text>
</comment>
<dbReference type="AlphaFoldDB" id="A0A4S4NAU2"/>
<reference evidence="2 3" key="1">
    <citation type="submission" date="2019-04" db="EMBL/GenBank/DDBJ databases">
        <title>Lewinella litorea sp. nov., isolated from a marine sand.</title>
        <authorList>
            <person name="Yoon J.-H."/>
        </authorList>
    </citation>
    <scope>NUCLEOTIDE SEQUENCE [LARGE SCALE GENOMIC DNA]</scope>
    <source>
        <strain evidence="2 3">HSMS-39</strain>
    </source>
</reference>
<dbReference type="PANTHER" id="PTHR43031">
    <property type="entry name" value="FAD-DEPENDENT OXIDOREDUCTASE"/>
    <property type="match status" value="1"/>
</dbReference>
<evidence type="ECO:0000259" key="1">
    <source>
        <dbReference type="PROSITE" id="PS50206"/>
    </source>
</evidence>
<feature type="domain" description="Rhodanese" evidence="1">
    <location>
        <begin position="53"/>
        <end position="136"/>
    </location>
</feature>
<dbReference type="InterPro" id="IPR036873">
    <property type="entry name" value="Rhodanese-like_dom_sf"/>
</dbReference>
<dbReference type="CDD" id="cd00158">
    <property type="entry name" value="RHOD"/>
    <property type="match status" value="1"/>
</dbReference>